<dbReference type="VEuPathDB" id="FungiDB:JI435_303670"/>
<evidence type="ECO:0000256" key="2">
    <source>
        <dbReference type="SAM" id="Phobius"/>
    </source>
</evidence>
<feature type="region of interest" description="Disordered" evidence="1">
    <location>
        <begin position="433"/>
        <end position="458"/>
    </location>
</feature>
<dbReference type="PANTHER" id="PTHR35041:SF6">
    <property type="entry name" value="FORMYLMETHIONINE DEFORMYLASE-LIKE PROTEIN-RELATED"/>
    <property type="match status" value="1"/>
</dbReference>
<dbReference type="Proteomes" id="UP000663193">
    <property type="component" value="Chromosome 13"/>
</dbReference>
<dbReference type="PANTHER" id="PTHR35041">
    <property type="entry name" value="MEDIATOR OF RNA POLYMERASE II TRANSCRIPTION SUBUNIT 1"/>
    <property type="match status" value="1"/>
</dbReference>
<feature type="region of interest" description="Disordered" evidence="1">
    <location>
        <begin position="1"/>
        <end position="25"/>
    </location>
</feature>
<reference evidence="4" key="1">
    <citation type="journal article" date="2021" name="BMC Genomics">
        <title>Chromosome-level genome assembly and manually-curated proteome of model necrotroph Parastagonospora nodorum Sn15 reveals a genome-wide trove of candidate effector homologs, and redundancy of virulence-related functions within an accessory chromosome.</title>
        <authorList>
            <person name="Bertazzoni S."/>
            <person name="Jones D.A.B."/>
            <person name="Phan H.T."/>
            <person name="Tan K.-C."/>
            <person name="Hane J.K."/>
        </authorList>
    </citation>
    <scope>NUCLEOTIDE SEQUENCE [LARGE SCALE GENOMIC DNA]</scope>
    <source>
        <strain evidence="4">SN15 / ATCC MYA-4574 / FGSC 10173)</strain>
    </source>
</reference>
<proteinExistence type="predicted"/>
<evidence type="ECO:0000313" key="3">
    <source>
        <dbReference type="EMBL" id="QRD02250.1"/>
    </source>
</evidence>
<evidence type="ECO:0000313" key="4">
    <source>
        <dbReference type="Proteomes" id="UP000663193"/>
    </source>
</evidence>
<evidence type="ECO:0000256" key="1">
    <source>
        <dbReference type="SAM" id="MobiDB-lite"/>
    </source>
</evidence>
<accession>A0A7U2FBI1</accession>
<keyword evidence="2" id="KW-0812">Transmembrane</keyword>
<feature type="transmembrane region" description="Helical" evidence="2">
    <location>
        <begin position="82"/>
        <end position="104"/>
    </location>
</feature>
<dbReference type="EMBL" id="CP069035">
    <property type="protein sequence ID" value="QRD02250.1"/>
    <property type="molecule type" value="Genomic_DNA"/>
</dbReference>
<feature type="transmembrane region" description="Helical" evidence="2">
    <location>
        <begin position="40"/>
        <end position="62"/>
    </location>
</feature>
<dbReference type="AlphaFoldDB" id="A0A7U2FBI1"/>
<gene>
    <name evidence="3" type="ORF">JI435_303670</name>
</gene>
<feature type="compositionally biased region" description="Basic and acidic residues" evidence="1">
    <location>
        <begin position="436"/>
        <end position="455"/>
    </location>
</feature>
<organism evidence="3 4">
    <name type="scientific">Phaeosphaeria nodorum (strain SN15 / ATCC MYA-4574 / FGSC 10173)</name>
    <name type="common">Glume blotch fungus</name>
    <name type="synonym">Parastagonospora nodorum</name>
    <dbReference type="NCBI Taxonomy" id="321614"/>
    <lineage>
        <taxon>Eukaryota</taxon>
        <taxon>Fungi</taxon>
        <taxon>Dikarya</taxon>
        <taxon>Ascomycota</taxon>
        <taxon>Pezizomycotina</taxon>
        <taxon>Dothideomycetes</taxon>
        <taxon>Pleosporomycetidae</taxon>
        <taxon>Pleosporales</taxon>
        <taxon>Pleosporineae</taxon>
        <taxon>Phaeosphaeriaceae</taxon>
        <taxon>Parastagonospora</taxon>
    </lineage>
</organism>
<keyword evidence="4" id="KW-1185">Reference proteome</keyword>
<dbReference type="OrthoDB" id="5322539at2759"/>
<name>A0A7U2FBI1_PHANO</name>
<keyword evidence="2" id="KW-1133">Transmembrane helix</keyword>
<feature type="transmembrane region" description="Helical" evidence="2">
    <location>
        <begin position="145"/>
        <end position="162"/>
    </location>
</feature>
<sequence length="478" mass="53642">MEDDIETPPSTSPAPSRPNSTRGAKAARYKFPNREVHWKYIGMITGFLFAALLSALGHYRLVRYLDGKLTDEVYLTQSEVSAISILFTTLFKAALTASIGTCFAQHLWFVLSEKATSLSTIDKLFALRTNILALCHLRSILRAPLLFLMALLVWCLGFATIYPPGALIVTFEANTFTENYNMSVMNPPIPQNLDLAANDTFPTLSDDPLITLEADNQGPRSRQFWYKAPKQSLVNIAQSIITNNQVFRLLVQPGENSTFRLQFRAPQYKCTVSRYNGSIPLEYRTQGNTDETDDALTGLVFVSEWNAISHLYSVIQHRIGNYTVQRSQQNTTSYEAFVETTEQSCHPTSVLYAVEVTFPRGIQTIQHSLSDARSLPKQKDLYDGLQGSLGISLVLPPESQALEEWRQKMLTALPISNEWALLDALGSSLEGSFYEDSPRPYPDECRKRQNSKNDTDISDCWGWGSIKPYNPANNSGKF</sequence>
<protein>
    <submittedName>
        <fullName evidence="3">Uncharacterized protein</fullName>
    </submittedName>
</protein>
<keyword evidence="2" id="KW-0472">Membrane</keyword>